<evidence type="ECO:0000256" key="6">
    <source>
        <dbReference type="ARBA" id="ARBA00022723"/>
    </source>
</evidence>
<dbReference type="RefSeq" id="WP_013563747.1">
    <property type="nucleotide sequence ID" value="NC_014962.1"/>
</dbReference>
<keyword evidence="9 15" id="KW-1133">Transmembrane helix</keyword>
<evidence type="ECO:0000259" key="16">
    <source>
        <dbReference type="PROSITE" id="PS50857"/>
    </source>
</evidence>
<dbReference type="InterPro" id="IPR011759">
    <property type="entry name" value="Cyt_c_oxidase_su2_TM_dom"/>
</dbReference>
<dbReference type="Pfam" id="PF00116">
    <property type="entry name" value="COX2"/>
    <property type="match status" value="1"/>
</dbReference>
<proteinExistence type="inferred from homology"/>
<keyword evidence="8 12" id="KW-0249">Electron transport</keyword>
<dbReference type="EMBL" id="CP002353">
    <property type="protein sequence ID" value="ADV61458.1"/>
    <property type="molecule type" value="Genomic_DNA"/>
</dbReference>
<comment type="catalytic activity">
    <reaction evidence="13">
        <text>4 Fe(II)-[cytochrome c] + O2 + 8 H(+)(in) = 4 Fe(III)-[cytochrome c] + 2 H2O + 4 H(+)(out)</text>
        <dbReference type="Rhea" id="RHEA:11436"/>
        <dbReference type="Rhea" id="RHEA-COMP:10350"/>
        <dbReference type="Rhea" id="RHEA-COMP:14399"/>
        <dbReference type="ChEBI" id="CHEBI:15377"/>
        <dbReference type="ChEBI" id="CHEBI:15378"/>
        <dbReference type="ChEBI" id="CHEBI:15379"/>
        <dbReference type="ChEBI" id="CHEBI:29033"/>
        <dbReference type="ChEBI" id="CHEBI:29034"/>
        <dbReference type="EC" id="7.1.1.9"/>
    </reaction>
</comment>
<evidence type="ECO:0000313" key="19">
    <source>
        <dbReference type="Proteomes" id="UP000008631"/>
    </source>
</evidence>
<accession>E8R2H3</accession>
<evidence type="ECO:0000256" key="7">
    <source>
        <dbReference type="ARBA" id="ARBA00022967"/>
    </source>
</evidence>
<dbReference type="GO" id="GO:0005886">
    <property type="term" value="C:plasma membrane"/>
    <property type="evidence" value="ECO:0007669"/>
    <property type="project" value="UniProtKB-SubCell"/>
</dbReference>
<dbReference type="eggNOG" id="COG1622">
    <property type="taxonomic scope" value="Bacteria"/>
</dbReference>
<comment type="cofactor">
    <cofactor evidence="13">
        <name>Cu cation</name>
        <dbReference type="ChEBI" id="CHEBI:23378"/>
    </cofactor>
    <text evidence="13">Binds a copper A center.</text>
</comment>
<dbReference type="FunCoup" id="E8R2H3">
    <property type="interactions" value="168"/>
</dbReference>
<keyword evidence="7" id="KW-1278">Translocase</keyword>
<dbReference type="Gene3D" id="1.10.287.90">
    <property type="match status" value="1"/>
</dbReference>
<dbReference type="Proteomes" id="UP000008631">
    <property type="component" value="Chromosome"/>
</dbReference>
<dbReference type="PRINTS" id="PR01166">
    <property type="entry name" value="CYCOXIDASEII"/>
</dbReference>
<evidence type="ECO:0000256" key="10">
    <source>
        <dbReference type="ARBA" id="ARBA00023008"/>
    </source>
</evidence>
<evidence type="ECO:0000256" key="13">
    <source>
        <dbReference type="RuleBase" id="RU004024"/>
    </source>
</evidence>
<dbReference type="KEGG" id="ipa:Isop_0868"/>
<reference key="1">
    <citation type="submission" date="2010-11" db="EMBL/GenBank/DDBJ databases">
        <title>The complete sequence of chromosome of Isophaera pallida ATCC 43644.</title>
        <authorList>
            <consortium name="US DOE Joint Genome Institute (JGI-PGF)"/>
            <person name="Lucas S."/>
            <person name="Copeland A."/>
            <person name="Lapidus A."/>
            <person name="Bruce D."/>
            <person name="Goodwin L."/>
            <person name="Pitluck S."/>
            <person name="Kyrpides N."/>
            <person name="Mavromatis K."/>
            <person name="Pagani I."/>
            <person name="Ivanova N."/>
            <person name="Saunders E."/>
            <person name="Brettin T."/>
            <person name="Detter J.C."/>
            <person name="Han C."/>
            <person name="Tapia R."/>
            <person name="Land M."/>
            <person name="Hauser L."/>
            <person name="Markowitz V."/>
            <person name="Cheng J.-F."/>
            <person name="Hugenholtz P."/>
            <person name="Woyke T."/>
            <person name="Wu D."/>
            <person name="Eisen J.A."/>
        </authorList>
    </citation>
    <scope>NUCLEOTIDE SEQUENCE</scope>
    <source>
        <strain>ATCC 43644</strain>
    </source>
</reference>
<feature type="region of interest" description="Disordered" evidence="14">
    <location>
        <begin position="271"/>
        <end position="308"/>
    </location>
</feature>
<organism evidence="18 19">
    <name type="scientific">Isosphaera pallida (strain ATCC 43644 / DSM 9630 / IS1B)</name>
    <dbReference type="NCBI Taxonomy" id="575540"/>
    <lineage>
        <taxon>Bacteria</taxon>
        <taxon>Pseudomonadati</taxon>
        <taxon>Planctomycetota</taxon>
        <taxon>Planctomycetia</taxon>
        <taxon>Isosphaerales</taxon>
        <taxon>Isosphaeraceae</taxon>
        <taxon>Isosphaera</taxon>
    </lineage>
</organism>
<feature type="domain" description="Cytochrome oxidase subunit II transmembrane region profile" evidence="17">
    <location>
        <begin position="31"/>
        <end position="132"/>
    </location>
</feature>
<comment type="similarity">
    <text evidence="2 12">Belongs to the cytochrome c oxidase subunit 2 family.</text>
</comment>
<evidence type="ECO:0000256" key="2">
    <source>
        <dbReference type="ARBA" id="ARBA00007866"/>
    </source>
</evidence>
<comment type="function">
    <text evidence="13">Subunits I and II form the functional core of the enzyme complex. Electrons originating in cytochrome c are transferred via heme a and Cu(A) to the binuclear center formed by heme a3 and Cu(B).</text>
</comment>
<gene>
    <name evidence="18" type="ordered locus">Isop_0868</name>
</gene>
<evidence type="ECO:0000256" key="15">
    <source>
        <dbReference type="SAM" id="Phobius"/>
    </source>
</evidence>
<dbReference type="OrthoDB" id="9773456at2"/>
<dbReference type="AlphaFoldDB" id="E8R2H3"/>
<dbReference type="InterPro" id="IPR045187">
    <property type="entry name" value="CcO_II"/>
</dbReference>
<reference evidence="18 19" key="2">
    <citation type="journal article" date="2011" name="Stand. Genomic Sci.">
        <title>Complete genome sequence of Isosphaera pallida type strain (IS1B).</title>
        <authorList>
            <consortium name="US DOE Joint Genome Institute (JGI-PGF)"/>
            <person name="Goker M."/>
            <person name="Cleland D."/>
            <person name="Saunders E."/>
            <person name="Lapidus A."/>
            <person name="Nolan M."/>
            <person name="Lucas S."/>
            <person name="Hammon N."/>
            <person name="Deshpande S."/>
            <person name="Cheng J.F."/>
            <person name="Tapia R."/>
            <person name="Han C."/>
            <person name="Goodwin L."/>
            <person name="Pitluck S."/>
            <person name="Liolios K."/>
            <person name="Pagani I."/>
            <person name="Ivanova N."/>
            <person name="Mavromatis K."/>
            <person name="Pati A."/>
            <person name="Chen A."/>
            <person name="Palaniappan K."/>
            <person name="Land M."/>
            <person name="Hauser L."/>
            <person name="Chang Y.J."/>
            <person name="Jeffries C.D."/>
            <person name="Detter J.C."/>
            <person name="Beck B."/>
            <person name="Woyke T."/>
            <person name="Bristow J."/>
            <person name="Eisen J.A."/>
            <person name="Markowitz V."/>
            <person name="Hugenholtz P."/>
            <person name="Kyrpides N.C."/>
            <person name="Klenk H.P."/>
        </authorList>
    </citation>
    <scope>NUCLEOTIDE SEQUENCE [LARGE SCALE GENOMIC DNA]</scope>
    <source>
        <strain evidence="19">ATCC 43644 / DSM 9630 / IS1B</strain>
    </source>
</reference>
<keyword evidence="10 13" id="KW-0186">Copper</keyword>
<dbReference type="Gene3D" id="2.60.40.420">
    <property type="entry name" value="Cupredoxins - blue copper proteins"/>
    <property type="match status" value="1"/>
</dbReference>
<keyword evidence="11 15" id="KW-0472">Membrane</keyword>
<keyword evidence="5 12" id="KW-0812">Transmembrane</keyword>
<evidence type="ECO:0000259" key="17">
    <source>
        <dbReference type="PROSITE" id="PS50999"/>
    </source>
</evidence>
<keyword evidence="4 12" id="KW-0679">Respiratory chain</keyword>
<evidence type="ECO:0000256" key="5">
    <source>
        <dbReference type="ARBA" id="ARBA00022692"/>
    </source>
</evidence>
<sequence length="308" mass="34631">MRLWSVFFAVMSVALLGIYLYAPTNPEWWLPNTYHTLGAHEPQVAEQSVAALGREVDHLFMIVLWLTGITFVLVSVVFCYVAWKFGDEPGRKSTYTHGSTTLEVVWTAVPALILVFIAVYQLSTWAHIKYRSNAPSGPVLAEVTARQFQWITRYAGPDGKLRTPDDIITINDFHFYADEEIDESGRVVATKGVPTKILLRSEDVLHSFFLPQLRIKQDAVPGLTIPVWFDADRPGEYELVCAELCGWGHYKMRSKMVVHRNKAEFEQWLADQQKRQFEDGTGNAQVGSPESSPPNSNPDPTTTGGIAE</sequence>
<dbReference type="InterPro" id="IPR001505">
    <property type="entry name" value="Copper_CuA"/>
</dbReference>
<dbReference type="InParanoid" id="E8R2H3"/>
<dbReference type="PANTHER" id="PTHR22888">
    <property type="entry name" value="CYTOCHROME C OXIDASE, SUBUNIT II"/>
    <property type="match status" value="1"/>
</dbReference>
<evidence type="ECO:0000256" key="11">
    <source>
        <dbReference type="ARBA" id="ARBA00023136"/>
    </source>
</evidence>
<evidence type="ECO:0000256" key="9">
    <source>
        <dbReference type="ARBA" id="ARBA00022989"/>
    </source>
</evidence>
<feature type="domain" description="Cytochrome oxidase subunit II copper A binding" evidence="16">
    <location>
        <begin position="136"/>
        <end position="271"/>
    </location>
</feature>
<dbReference type="GO" id="GO:0005507">
    <property type="term" value="F:copper ion binding"/>
    <property type="evidence" value="ECO:0007669"/>
    <property type="project" value="InterPro"/>
</dbReference>
<dbReference type="GO" id="GO:0042773">
    <property type="term" value="P:ATP synthesis coupled electron transport"/>
    <property type="evidence" value="ECO:0007669"/>
    <property type="project" value="TreeGrafter"/>
</dbReference>
<name>E8R2H3_ISOPI</name>
<keyword evidence="19" id="KW-1185">Reference proteome</keyword>
<feature type="compositionally biased region" description="Polar residues" evidence="14">
    <location>
        <begin position="299"/>
        <end position="308"/>
    </location>
</feature>
<dbReference type="EC" id="7.1.1.9" evidence="13"/>
<feature type="transmembrane region" description="Helical" evidence="15">
    <location>
        <begin position="59"/>
        <end position="83"/>
    </location>
</feature>
<dbReference type="PANTHER" id="PTHR22888:SF9">
    <property type="entry name" value="CYTOCHROME C OXIDASE SUBUNIT 2"/>
    <property type="match status" value="1"/>
</dbReference>
<evidence type="ECO:0000256" key="1">
    <source>
        <dbReference type="ARBA" id="ARBA00004141"/>
    </source>
</evidence>
<protein>
    <recommendedName>
        <fullName evidence="13">Cytochrome c oxidase subunit 2</fullName>
        <ecNumber evidence="13">7.1.1.9</ecNumber>
    </recommendedName>
</protein>
<dbReference type="PROSITE" id="PS00078">
    <property type="entry name" value="COX2"/>
    <property type="match status" value="1"/>
</dbReference>
<comment type="subcellular location">
    <subcellularLocation>
        <location evidence="12">Cell membrane</location>
        <topology evidence="12">Multi-pass membrane protein</topology>
    </subcellularLocation>
    <subcellularLocation>
        <location evidence="1">Membrane</location>
        <topology evidence="1">Multi-pass membrane protein</topology>
    </subcellularLocation>
</comment>
<evidence type="ECO:0000256" key="3">
    <source>
        <dbReference type="ARBA" id="ARBA00022448"/>
    </source>
</evidence>
<dbReference type="SUPFAM" id="SSF81464">
    <property type="entry name" value="Cytochrome c oxidase subunit II-like, transmembrane region"/>
    <property type="match status" value="1"/>
</dbReference>
<dbReference type="PROSITE" id="PS50857">
    <property type="entry name" value="COX2_CUA"/>
    <property type="match status" value="1"/>
</dbReference>
<evidence type="ECO:0000256" key="14">
    <source>
        <dbReference type="SAM" id="MobiDB-lite"/>
    </source>
</evidence>
<evidence type="ECO:0000256" key="12">
    <source>
        <dbReference type="RuleBase" id="RU000456"/>
    </source>
</evidence>
<dbReference type="GO" id="GO:0004129">
    <property type="term" value="F:cytochrome-c oxidase activity"/>
    <property type="evidence" value="ECO:0007669"/>
    <property type="project" value="UniProtKB-EC"/>
</dbReference>
<dbReference type="InterPro" id="IPR002429">
    <property type="entry name" value="CcO_II-like_C"/>
</dbReference>
<keyword evidence="3 12" id="KW-0813">Transport</keyword>
<dbReference type="PROSITE" id="PS50999">
    <property type="entry name" value="COX2_TM"/>
    <property type="match status" value="1"/>
</dbReference>
<evidence type="ECO:0000256" key="4">
    <source>
        <dbReference type="ARBA" id="ARBA00022660"/>
    </source>
</evidence>
<evidence type="ECO:0000313" key="18">
    <source>
        <dbReference type="EMBL" id="ADV61458.1"/>
    </source>
</evidence>
<dbReference type="SUPFAM" id="SSF49503">
    <property type="entry name" value="Cupredoxins"/>
    <property type="match status" value="1"/>
</dbReference>
<dbReference type="HOGENOM" id="CLU_036876_4_0_0"/>
<dbReference type="InterPro" id="IPR008972">
    <property type="entry name" value="Cupredoxin"/>
</dbReference>
<dbReference type="Pfam" id="PF02790">
    <property type="entry name" value="COX2_TM"/>
    <property type="match status" value="1"/>
</dbReference>
<dbReference type="InterPro" id="IPR036257">
    <property type="entry name" value="Cyt_c_oxidase_su2_TM_sf"/>
</dbReference>
<dbReference type="STRING" id="575540.Isop_0868"/>
<evidence type="ECO:0000256" key="8">
    <source>
        <dbReference type="ARBA" id="ARBA00022982"/>
    </source>
</evidence>
<feature type="transmembrane region" description="Helical" evidence="15">
    <location>
        <begin position="104"/>
        <end position="123"/>
    </location>
</feature>
<keyword evidence="6 13" id="KW-0479">Metal-binding</keyword>
<feature type="transmembrane region" description="Helical" evidence="15">
    <location>
        <begin position="5"/>
        <end position="22"/>
    </location>
</feature>